<dbReference type="EMBL" id="GBRH01189488">
    <property type="protein sequence ID" value="JAE08408.1"/>
    <property type="molecule type" value="Transcribed_RNA"/>
</dbReference>
<organism evidence="1">
    <name type="scientific">Arundo donax</name>
    <name type="common">Giant reed</name>
    <name type="synonym">Donax arundinaceus</name>
    <dbReference type="NCBI Taxonomy" id="35708"/>
    <lineage>
        <taxon>Eukaryota</taxon>
        <taxon>Viridiplantae</taxon>
        <taxon>Streptophyta</taxon>
        <taxon>Embryophyta</taxon>
        <taxon>Tracheophyta</taxon>
        <taxon>Spermatophyta</taxon>
        <taxon>Magnoliopsida</taxon>
        <taxon>Liliopsida</taxon>
        <taxon>Poales</taxon>
        <taxon>Poaceae</taxon>
        <taxon>PACMAD clade</taxon>
        <taxon>Arundinoideae</taxon>
        <taxon>Arundineae</taxon>
        <taxon>Arundo</taxon>
    </lineage>
</organism>
<reference evidence="1" key="2">
    <citation type="journal article" date="2015" name="Data Brief">
        <title>Shoot transcriptome of the giant reed, Arundo donax.</title>
        <authorList>
            <person name="Barrero R.A."/>
            <person name="Guerrero F.D."/>
            <person name="Moolhuijzen P."/>
            <person name="Goolsby J.A."/>
            <person name="Tidwell J."/>
            <person name="Bellgard S.E."/>
            <person name="Bellgard M.I."/>
        </authorList>
    </citation>
    <scope>NUCLEOTIDE SEQUENCE</scope>
    <source>
        <tissue evidence="1">Shoot tissue taken approximately 20 cm above the soil surface</tissue>
    </source>
</reference>
<dbReference type="AlphaFoldDB" id="A0A0A9FJE2"/>
<protein>
    <submittedName>
        <fullName evidence="1">Uncharacterized protein</fullName>
    </submittedName>
</protein>
<accession>A0A0A9FJE2</accession>
<evidence type="ECO:0000313" key="1">
    <source>
        <dbReference type="EMBL" id="JAE08408.1"/>
    </source>
</evidence>
<name>A0A0A9FJE2_ARUDO</name>
<sequence>MCCRLILSVLYPESRRQGAQSSHNNTSWKNNKIYIQIVSLSCGYQLYRRE</sequence>
<reference evidence="1" key="1">
    <citation type="submission" date="2014-09" db="EMBL/GenBank/DDBJ databases">
        <authorList>
            <person name="Magalhaes I.L.F."/>
            <person name="Oliveira U."/>
            <person name="Santos F.R."/>
            <person name="Vidigal T.H.D.A."/>
            <person name="Brescovit A.D."/>
            <person name="Santos A.J."/>
        </authorList>
    </citation>
    <scope>NUCLEOTIDE SEQUENCE</scope>
    <source>
        <tissue evidence="1">Shoot tissue taken approximately 20 cm above the soil surface</tissue>
    </source>
</reference>
<proteinExistence type="predicted"/>